<keyword evidence="1" id="KW-0378">Hydrolase</keyword>
<dbReference type="GO" id="GO:0016787">
    <property type="term" value="F:hydrolase activity"/>
    <property type="evidence" value="ECO:0007669"/>
    <property type="project" value="UniProtKB-KW"/>
</dbReference>
<dbReference type="AlphaFoldDB" id="A0A6P5NL10"/>
<dbReference type="SUPFAM" id="SSF52540">
    <property type="entry name" value="P-loop containing nucleoside triphosphate hydrolases"/>
    <property type="match status" value="2"/>
</dbReference>
<evidence type="ECO:0000259" key="5">
    <source>
        <dbReference type="Pfam" id="PF21530"/>
    </source>
</evidence>
<keyword evidence="6" id="KW-1185">Reference proteome</keyword>
<dbReference type="InterPro" id="IPR027417">
    <property type="entry name" value="P-loop_NTPase"/>
</dbReference>
<feature type="domain" description="DNA helicase Pif1-like DEAD-box helicase" evidence="3">
    <location>
        <begin position="1021"/>
        <end position="1241"/>
    </location>
</feature>
<feature type="domain" description="Helitron helicase-like" evidence="4">
    <location>
        <begin position="356"/>
        <end position="562"/>
    </location>
</feature>
<feature type="signal peptide" evidence="2">
    <location>
        <begin position="1"/>
        <end position="26"/>
    </location>
</feature>
<evidence type="ECO:0000256" key="1">
    <source>
        <dbReference type="RuleBase" id="RU363044"/>
    </source>
</evidence>
<feature type="chain" id="PRO_5039079858" description="ATP-dependent DNA helicase" evidence="2">
    <location>
        <begin position="27"/>
        <end position="1503"/>
    </location>
</feature>
<evidence type="ECO:0000313" key="7">
    <source>
        <dbReference type="RefSeq" id="XP_020997275.2"/>
    </source>
</evidence>
<dbReference type="RefSeq" id="XP_020997275.2">
    <property type="nucleotide sequence ID" value="XM_021141616.2"/>
</dbReference>
<keyword evidence="1" id="KW-0547">Nucleotide-binding</keyword>
<dbReference type="Pfam" id="PF14214">
    <property type="entry name" value="Helitron_like_N"/>
    <property type="match status" value="1"/>
</dbReference>
<comment type="cofactor">
    <cofactor evidence="1">
        <name>Mg(2+)</name>
        <dbReference type="ChEBI" id="CHEBI:18420"/>
    </cofactor>
</comment>
<keyword evidence="1" id="KW-0227">DNA damage</keyword>
<dbReference type="GO" id="GO:0006281">
    <property type="term" value="P:DNA repair"/>
    <property type="evidence" value="ECO:0007669"/>
    <property type="project" value="UniProtKB-KW"/>
</dbReference>
<dbReference type="InterPro" id="IPR025476">
    <property type="entry name" value="Helitron_helicase-like"/>
</dbReference>
<proteinExistence type="inferred from homology"/>
<protein>
    <recommendedName>
        <fullName evidence="1">ATP-dependent DNA helicase</fullName>
        <ecNumber evidence="1">5.6.2.3</ecNumber>
    </recommendedName>
</protein>
<keyword evidence="2" id="KW-0732">Signal</keyword>
<dbReference type="PANTHER" id="PTHR10492:SF74">
    <property type="entry name" value="ATP-DEPENDENT DNA HELICASE"/>
    <property type="match status" value="1"/>
</dbReference>
<gene>
    <name evidence="7" type="primary">LOC110280543</name>
</gene>
<keyword evidence="1" id="KW-0234">DNA repair</keyword>
<dbReference type="InterPro" id="IPR049163">
    <property type="entry name" value="Pif1-like_2B_dom"/>
</dbReference>
<dbReference type="Pfam" id="PF21530">
    <property type="entry name" value="Pif1_2B_dom"/>
    <property type="match status" value="1"/>
</dbReference>
<dbReference type="Pfam" id="PF05970">
    <property type="entry name" value="PIF1"/>
    <property type="match status" value="1"/>
</dbReference>
<dbReference type="GeneID" id="110280543"/>
<keyword evidence="1" id="KW-0233">DNA recombination</keyword>
<dbReference type="FunFam" id="3.40.50.300:FF:002884">
    <property type="entry name" value="ATP-dependent DNA helicase"/>
    <property type="match status" value="1"/>
</dbReference>
<comment type="similarity">
    <text evidence="1">Belongs to the helicase family.</text>
</comment>
<name>A0A6P5NL10_ARADU</name>
<evidence type="ECO:0000313" key="6">
    <source>
        <dbReference type="Proteomes" id="UP000515211"/>
    </source>
</evidence>
<dbReference type="GO" id="GO:0000723">
    <property type="term" value="P:telomere maintenance"/>
    <property type="evidence" value="ECO:0007669"/>
    <property type="project" value="InterPro"/>
</dbReference>
<dbReference type="PANTHER" id="PTHR10492">
    <property type="match status" value="1"/>
</dbReference>
<dbReference type="InterPro" id="IPR010285">
    <property type="entry name" value="DNA_helicase_pif1-like_DEAD"/>
</dbReference>
<keyword evidence="1" id="KW-0347">Helicase</keyword>
<reference evidence="7" key="1">
    <citation type="submission" date="2025-08" db="UniProtKB">
        <authorList>
            <consortium name="RefSeq"/>
        </authorList>
    </citation>
    <scope>IDENTIFICATION</scope>
    <source>
        <tissue evidence="7">Whole plant</tissue>
    </source>
</reference>
<evidence type="ECO:0000259" key="3">
    <source>
        <dbReference type="Pfam" id="PF05970"/>
    </source>
</evidence>
<comment type="catalytic activity">
    <reaction evidence="1">
        <text>ATP + H2O = ADP + phosphate + H(+)</text>
        <dbReference type="Rhea" id="RHEA:13065"/>
        <dbReference type="ChEBI" id="CHEBI:15377"/>
        <dbReference type="ChEBI" id="CHEBI:15378"/>
        <dbReference type="ChEBI" id="CHEBI:30616"/>
        <dbReference type="ChEBI" id="CHEBI:43474"/>
        <dbReference type="ChEBI" id="CHEBI:456216"/>
        <dbReference type="EC" id="5.6.2.3"/>
    </reaction>
</comment>
<dbReference type="EC" id="5.6.2.3" evidence="1"/>
<sequence length="1503" mass="171042">MDIVHVDSCTLLIMYCLLEINAVIHAFDDTGVDSDYVHNSRTNEHEGPHQLSLVESAESIWEEDTWDAGDAIHHCMFCNSCMWEGEKLAKSRSSRIPRFGLCCMDGKVQLPLLTQVPAILQDLHRGHDDKGRYFRKNIRKFNSMFAFTSMAGKVNRGINNGTAPPTFSINGQNYHSIGSLIPNNNERPRFAQLYIYDTDNEVSNRILAVRSGEIINKLETEIVSELTKMLDMCNPLAKSFRFARDRFADSEPSEIKMRLIRKREKDGRVYNLPTASEVAILIVGDIDDSILDRDIIIQSTENKLQRIDVLHPLYLALQYPLIFPYGEDGFRTGIQTSTRYDLNGIKKRKTISMREFFSYRIQMRFNESPIMLQSMRLFQQFLVDAYTMIEAERLSFIRHNQPKLRVDKYIALHESLVRGEASAVATGQRIILPSSFTGGPRYMFNNCKDAFAICKYAGYPSFFITITCNPEWDEIKRSLKDTGLKAQDRPDIVSRIFNLKLGQLIADFKHGQFFGKITACKFNEIYYVIHVSKLKPNNELVSTDVCTVEFQKRGLPHAHILLFMHPLSKPKSPDDIDKLISAEIPDKIKRPKLYGAVEKYMVHGPCGRYNSKSPCMLNGRCSKYYPKPFRSRTMIDDGGFPKYKRMDNGRIVTKNNTALDNSYIVPYNPSLLLKYGCHINVEHTCQTSAIKYLFKYVHKGNDRVTASFYQTNVDGESEQVVDEIRNYYDCRYISACEAAWRIFGYDIQQKEPLVIRLPFHLPNEHPVIFRDYENIVDVIDRVDGKLTKLLAWMLANRLFPYGRTLTYSQFPNKFVWKDDISMWMPRKQGFSIGRLSHVPRGNGEDYYLRLLLNIQKGCLSYVHLRTVNGVVYGSFKEACYALGLLQDDKEFIDAIIEASTWASGNYLRDLFVVLLLSNNVVRPEVVWEQCYHVLSEDILFCHRKNMQCADLELSPEQIMNMTLAKIEDKLQGNGRSLKEFDKMPYPSSDVIDGLEDRLLLDELNFDVDALTKELNNNLSNMNIGQRKAFDVIIQAVNGNAGGFFFVYGCGGTGKTYLYRTLSAAIRSKRGIVLNVASSGIASLLLPNGRTAHSRFKIPLELTEDSVCCIKQGTSLAKLICKARLIIWDEAPMLNKLCYEALDKCFRDILSSEPYYNAELPFGGKVVVLGGDFRQILPVIPMGSRQDIVHSAINASYLWQHCTVLTLTVNMRLTIGPTDKAVDDVIEFSKWLLDIGDGLVGDSMDGESEVHIHPDILIHDSIRPFDDMVEFVYPNLLANITQPSYFKHRSILGPTLEVVNEVNTLIMDRLEGDKKFYLSCDSLCVEEGNMESDLDTITPDVLNAISCSGLPPHQLTLKVGVPVMLLRNIDQSNGLCNGTRLQVRKLGNHVVECMTLTGNKVGQVVIIPRMDMIPTNQGLPFRFQRRQFPIIVSFAMTINKSQGQTLTTVGLYLPRPVFSHGQLYVALSRVKSKNGLRVLIQNNKCNVTTSTINVVYREIFENIH</sequence>
<dbReference type="Gene3D" id="3.40.50.300">
    <property type="entry name" value="P-loop containing nucleotide triphosphate hydrolases"/>
    <property type="match status" value="1"/>
</dbReference>
<feature type="domain" description="DNA helicase Pif1-like 2B" evidence="5">
    <location>
        <begin position="1340"/>
        <end position="1385"/>
    </location>
</feature>
<organism evidence="6 7">
    <name type="scientific">Arachis duranensis</name>
    <name type="common">Wild peanut</name>
    <dbReference type="NCBI Taxonomy" id="130453"/>
    <lineage>
        <taxon>Eukaryota</taxon>
        <taxon>Viridiplantae</taxon>
        <taxon>Streptophyta</taxon>
        <taxon>Embryophyta</taxon>
        <taxon>Tracheophyta</taxon>
        <taxon>Spermatophyta</taxon>
        <taxon>Magnoliopsida</taxon>
        <taxon>eudicotyledons</taxon>
        <taxon>Gunneridae</taxon>
        <taxon>Pentapetalae</taxon>
        <taxon>rosids</taxon>
        <taxon>fabids</taxon>
        <taxon>Fabales</taxon>
        <taxon>Fabaceae</taxon>
        <taxon>Papilionoideae</taxon>
        <taxon>50 kb inversion clade</taxon>
        <taxon>dalbergioids sensu lato</taxon>
        <taxon>Dalbergieae</taxon>
        <taxon>Pterocarpus clade</taxon>
        <taxon>Arachis</taxon>
    </lineage>
</organism>
<evidence type="ECO:0000256" key="2">
    <source>
        <dbReference type="SAM" id="SignalP"/>
    </source>
</evidence>
<dbReference type="Proteomes" id="UP000515211">
    <property type="component" value="Unplaced"/>
</dbReference>
<dbReference type="KEGG" id="adu:110280543"/>
<dbReference type="GO" id="GO:0006310">
    <property type="term" value="P:DNA recombination"/>
    <property type="evidence" value="ECO:0007669"/>
    <property type="project" value="UniProtKB-KW"/>
</dbReference>
<dbReference type="GO" id="GO:0005524">
    <property type="term" value="F:ATP binding"/>
    <property type="evidence" value="ECO:0007669"/>
    <property type="project" value="UniProtKB-KW"/>
</dbReference>
<evidence type="ECO:0000259" key="4">
    <source>
        <dbReference type="Pfam" id="PF14214"/>
    </source>
</evidence>
<dbReference type="CDD" id="cd18809">
    <property type="entry name" value="SF1_C_RecD"/>
    <property type="match status" value="1"/>
</dbReference>
<keyword evidence="1" id="KW-0067">ATP-binding</keyword>
<accession>A0A6P5NL10</accession>
<dbReference type="GO" id="GO:0043139">
    <property type="term" value="F:5'-3' DNA helicase activity"/>
    <property type="evidence" value="ECO:0007669"/>
    <property type="project" value="UniProtKB-EC"/>
</dbReference>